<comment type="subcellular location">
    <subcellularLocation>
        <location evidence="1 8">Cell inner membrane</location>
        <topology evidence="1 8">Multi-pass membrane protein</topology>
    </subcellularLocation>
</comment>
<keyword evidence="7 10" id="KW-0472">Membrane</keyword>
<feature type="transmembrane region" description="Helical" evidence="10">
    <location>
        <begin position="322"/>
        <end position="346"/>
    </location>
</feature>
<dbReference type="InterPro" id="IPR010656">
    <property type="entry name" value="DctM"/>
</dbReference>
<gene>
    <name evidence="13" type="ORF">AACH11_16965</name>
</gene>
<feature type="transmembrane region" description="Helical" evidence="10">
    <location>
        <begin position="137"/>
        <end position="157"/>
    </location>
</feature>
<evidence type="ECO:0000313" key="14">
    <source>
        <dbReference type="Proteomes" id="UP001368500"/>
    </source>
</evidence>
<evidence type="ECO:0000313" key="13">
    <source>
        <dbReference type="EMBL" id="MEK8027658.1"/>
    </source>
</evidence>
<feature type="transmembrane region" description="Helical" evidence="10">
    <location>
        <begin position="191"/>
        <end position="213"/>
    </location>
</feature>
<evidence type="ECO:0000256" key="6">
    <source>
        <dbReference type="ARBA" id="ARBA00022989"/>
    </source>
</evidence>
<evidence type="ECO:0000256" key="9">
    <source>
        <dbReference type="SAM" id="MobiDB-lite"/>
    </source>
</evidence>
<organism evidence="13 14">
    <name type="scientific">Pseudaquabacterium rugosum</name>
    <dbReference type="NCBI Taxonomy" id="2984194"/>
    <lineage>
        <taxon>Bacteria</taxon>
        <taxon>Pseudomonadati</taxon>
        <taxon>Pseudomonadota</taxon>
        <taxon>Betaproteobacteria</taxon>
        <taxon>Burkholderiales</taxon>
        <taxon>Sphaerotilaceae</taxon>
        <taxon>Pseudaquabacterium</taxon>
    </lineage>
</organism>
<dbReference type="EMBL" id="JBBUTF010000015">
    <property type="protein sequence ID" value="MEK8027658.1"/>
    <property type="molecule type" value="Genomic_DNA"/>
</dbReference>
<feature type="transmembrane region" description="Helical" evidence="10">
    <location>
        <begin position="264"/>
        <end position="283"/>
    </location>
</feature>
<feature type="compositionally biased region" description="Low complexity" evidence="9">
    <location>
        <begin position="382"/>
        <end position="392"/>
    </location>
</feature>
<dbReference type="InterPro" id="IPR055348">
    <property type="entry name" value="DctQ"/>
</dbReference>
<feature type="domain" description="TRAP C4-dicarboxylate transport system permease DctM subunit" evidence="12">
    <location>
        <begin position="193"/>
        <end position="634"/>
    </location>
</feature>
<feature type="transmembrane region" description="Helical" evidence="10">
    <location>
        <begin position="610"/>
        <end position="631"/>
    </location>
</feature>
<feature type="domain" description="Tripartite ATP-independent periplasmic transporters DctQ component" evidence="11">
    <location>
        <begin position="97"/>
        <end position="162"/>
    </location>
</feature>
<reference evidence="13 14" key="1">
    <citation type="submission" date="2024-04" db="EMBL/GenBank/DDBJ databases">
        <title>Novel species of the genus Ideonella isolated from streams.</title>
        <authorList>
            <person name="Lu H."/>
        </authorList>
    </citation>
    <scope>NUCLEOTIDE SEQUENCE [LARGE SCALE GENOMIC DNA]</scope>
    <source>
        <strain evidence="13 14">BYS139W</strain>
    </source>
</reference>
<feature type="transmembrane region" description="Helical" evidence="10">
    <location>
        <begin position="233"/>
        <end position="252"/>
    </location>
</feature>
<feature type="transmembrane region" description="Helical" evidence="10">
    <location>
        <begin position="51"/>
        <end position="69"/>
    </location>
</feature>
<dbReference type="InterPro" id="IPR004681">
    <property type="entry name" value="TRAP_DctM"/>
</dbReference>
<comment type="function">
    <text evidence="8">Part of the tripartite ATP-independent periplasmic (TRAP) transport system.</text>
</comment>
<dbReference type="PANTHER" id="PTHR33362:SF5">
    <property type="entry name" value="C4-DICARBOXYLATE TRAP TRANSPORTER LARGE PERMEASE PROTEIN DCTM"/>
    <property type="match status" value="1"/>
</dbReference>
<keyword evidence="2 8" id="KW-0813">Transport</keyword>
<protein>
    <submittedName>
        <fullName evidence="13">TRAP transporter large permease subunit</fullName>
    </submittedName>
</protein>
<feature type="transmembrane region" description="Helical" evidence="10">
    <location>
        <begin position="20"/>
        <end position="39"/>
    </location>
</feature>
<feature type="transmembrane region" description="Helical" evidence="10">
    <location>
        <begin position="289"/>
        <end position="310"/>
    </location>
</feature>
<evidence type="ECO:0000259" key="12">
    <source>
        <dbReference type="Pfam" id="PF06808"/>
    </source>
</evidence>
<evidence type="ECO:0000256" key="2">
    <source>
        <dbReference type="ARBA" id="ARBA00022448"/>
    </source>
</evidence>
<keyword evidence="3" id="KW-1003">Cell membrane</keyword>
<feature type="compositionally biased region" description="Polar residues" evidence="9">
    <location>
        <begin position="393"/>
        <end position="403"/>
    </location>
</feature>
<evidence type="ECO:0000259" key="11">
    <source>
        <dbReference type="Pfam" id="PF04290"/>
    </source>
</evidence>
<feature type="transmembrane region" description="Helical" evidence="10">
    <location>
        <begin position="490"/>
        <end position="511"/>
    </location>
</feature>
<evidence type="ECO:0000256" key="5">
    <source>
        <dbReference type="ARBA" id="ARBA00022692"/>
    </source>
</evidence>
<dbReference type="Pfam" id="PF04290">
    <property type="entry name" value="DctQ"/>
    <property type="match status" value="1"/>
</dbReference>
<evidence type="ECO:0000256" key="8">
    <source>
        <dbReference type="RuleBase" id="RU369079"/>
    </source>
</evidence>
<dbReference type="Pfam" id="PF06808">
    <property type="entry name" value="DctM"/>
    <property type="match status" value="1"/>
</dbReference>
<comment type="caution">
    <text evidence="13">The sequence shown here is derived from an EMBL/GenBank/DDBJ whole genome shotgun (WGS) entry which is preliminary data.</text>
</comment>
<name>A0ABU9BGG3_9BURK</name>
<feature type="transmembrane region" description="Helical" evidence="10">
    <location>
        <begin position="105"/>
        <end position="125"/>
    </location>
</feature>
<evidence type="ECO:0000256" key="10">
    <source>
        <dbReference type="SAM" id="Phobius"/>
    </source>
</evidence>
<feature type="transmembrane region" description="Helical" evidence="10">
    <location>
        <begin position="532"/>
        <end position="562"/>
    </location>
</feature>
<evidence type="ECO:0000256" key="1">
    <source>
        <dbReference type="ARBA" id="ARBA00004429"/>
    </source>
</evidence>
<accession>A0ABU9BGG3</accession>
<feature type="transmembrane region" description="Helical" evidence="10">
    <location>
        <begin position="574"/>
        <end position="598"/>
    </location>
</feature>
<feature type="transmembrane region" description="Helical" evidence="10">
    <location>
        <begin position="352"/>
        <end position="375"/>
    </location>
</feature>
<dbReference type="PANTHER" id="PTHR33362">
    <property type="entry name" value="SIALIC ACID TRAP TRANSPORTER PERMEASE PROTEIN SIAT-RELATED"/>
    <property type="match status" value="1"/>
</dbReference>
<dbReference type="Proteomes" id="UP001368500">
    <property type="component" value="Unassembled WGS sequence"/>
</dbReference>
<evidence type="ECO:0000256" key="3">
    <source>
        <dbReference type="ARBA" id="ARBA00022475"/>
    </source>
</evidence>
<dbReference type="RefSeq" id="WP_341375439.1">
    <property type="nucleotide sequence ID" value="NZ_JBBUTF010000015.1"/>
</dbReference>
<feature type="region of interest" description="Disordered" evidence="9">
    <location>
        <begin position="382"/>
        <end position="406"/>
    </location>
</feature>
<evidence type="ECO:0000256" key="7">
    <source>
        <dbReference type="ARBA" id="ARBA00023136"/>
    </source>
</evidence>
<keyword evidence="14" id="KW-1185">Reference proteome</keyword>
<keyword evidence="4 8" id="KW-0997">Cell inner membrane</keyword>
<feature type="transmembrane region" description="Helical" evidence="10">
    <location>
        <begin position="434"/>
        <end position="453"/>
    </location>
</feature>
<keyword evidence="6 10" id="KW-1133">Transmembrane helix</keyword>
<proteinExistence type="predicted"/>
<evidence type="ECO:0000256" key="4">
    <source>
        <dbReference type="ARBA" id="ARBA00022519"/>
    </source>
</evidence>
<keyword evidence="5 10" id="KW-0812">Transmembrane</keyword>
<sequence length="645" mass="65436">MGAPSATGWRAALADADRGLAVAALLGMLLIPLLEIALRPLHGSGVENAPVLVQHLGLLMAMAGALAAARHGHLTRLGGEADPLAGGPDGTRRGQRLRARVRGTVARAAGGLACGALAWAAWLFVDSERAAAQPLAYGVPVWWLQAAMPAGFALLGLRLAGHGLQTLVWPLAGAWAAHALDGQLLPQIPGLLLTLAALLAGAPIAVAMGLLALTLSLGQGLPLASIPLSHYQITVNPSLPALPLFTLAGVVLARSGAAARLGTVFVAVFGGGVRGTVVASAALCSAFTALTGGSGVTILALGGLLLPLLVRAGYPQPRGIGLVTSASALGVLLAPSVPLIMVAVIARVPIHTMFLAGLLPALVMVVSLLLLGGFLRGTAAPAARHPPRTAGHTQVTVPATTGSAPGRAVQWPAGPTPATEAPEVPRLATALRAAWLELLTPLVALGTLASGLATPTESAAATAGWALLSQGLLRRELGLRATLRAVADSAMIIGGVMLIMGLALAMTNVLIDAGIPDALAEGVRAQVPDRHVFLLLLCLFLFAAAALMEIFAAIVVLVPLLLPLASAYGIDPVHFGILFLAAMEVGFLCPPAGMNLYFAAAMFRRPIAEVARAVAPALLAIFVGTLLIAWVPGLSTALPQALLNR</sequence>